<gene>
    <name evidence="1" type="ORF">SAM40697_0228</name>
</gene>
<accession>A0ABN4NZ12</accession>
<organism evidence="1 2">
    <name type="scientific">Streptomyces ambofaciens</name>
    <dbReference type="NCBI Taxonomy" id="1889"/>
    <lineage>
        <taxon>Bacteria</taxon>
        <taxon>Bacillati</taxon>
        <taxon>Actinomycetota</taxon>
        <taxon>Actinomycetes</taxon>
        <taxon>Kitasatosporales</taxon>
        <taxon>Streptomycetaceae</taxon>
        <taxon>Streptomyces</taxon>
    </lineage>
</organism>
<dbReference type="Proteomes" id="UP000076720">
    <property type="component" value="Chromosome"/>
</dbReference>
<sequence>MVGEDEAVALVAGWRTRRSQDLGGLFEAYVGRQLWLLPVATVLPEIAYGQNQALRVDWIVVADELVLLAEVKSVRPTAHLRLANERRVAELQRMLGRALWVGGAAPRVRPWPCSPRGPGRGAG</sequence>
<reference evidence="1 2" key="2">
    <citation type="journal article" date="2016" name="Genome Announc.">
        <title>Complete Genome Sequence of Streptomyces ambofaciens DSM 40697, a Paradigm for Genome Plasticity Studies.</title>
        <authorList>
            <person name="Thibessard A."/>
            <person name="Leblond P."/>
        </authorList>
    </citation>
    <scope>NUCLEOTIDE SEQUENCE [LARGE SCALE GENOMIC DNA]</scope>
    <source>
        <strain evidence="1 2">DSM 40697</strain>
    </source>
</reference>
<proteinExistence type="predicted"/>
<protein>
    <recommendedName>
        <fullName evidence="3">NERD domain-containing protein</fullName>
    </recommendedName>
</protein>
<dbReference type="RefSeq" id="WP_063480931.1">
    <property type="nucleotide sequence ID" value="NZ_CP012949.1"/>
</dbReference>
<evidence type="ECO:0000313" key="2">
    <source>
        <dbReference type="Proteomes" id="UP000076720"/>
    </source>
</evidence>
<reference evidence="2" key="1">
    <citation type="submission" date="2015-10" db="EMBL/GenBank/DDBJ databases">
        <title>Complete genome sequence of Streptomyces ambofaciens DSM 40697.</title>
        <authorList>
            <person name="Thibessard A."/>
            <person name="Leblond P."/>
        </authorList>
    </citation>
    <scope>NUCLEOTIDE SEQUENCE [LARGE SCALE GENOMIC DNA]</scope>
    <source>
        <strain evidence="2">DSM 40697</strain>
    </source>
</reference>
<keyword evidence="2" id="KW-1185">Reference proteome</keyword>
<evidence type="ECO:0000313" key="1">
    <source>
        <dbReference type="EMBL" id="ANB04191.1"/>
    </source>
</evidence>
<name>A0ABN4NZ12_STRAM</name>
<evidence type="ECO:0008006" key="3">
    <source>
        <dbReference type="Google" id="ProtNLM"/>
    </source>
</evidence>
<dbReference type="EMBL" id="CP012949">
    <property type="protein sequence ID" value="ANB04191.1"/>
    <property type="molecule type" value="Genomic_DNA"/>
</dbReference>